<dbReference type="Proteomes" id="UP001177021">
    <property type="component" value="Unassembled WGS sequence"/>
</dbReference>
<proteinExistence type="predicted"/>
<sequence>MAADLVGDLVKEGCEKHSRKRVKAIQIRFLHCHLLTNQCDRWPLIRFVKWPRQERHYVGRGMYERSFDFIKYMLFWLVILSAKFLFAYFLQVRDILIVASKLELYC</sequence>
<gene>
    <name evidence="1" type="ORF">MILVUS5_LOCUS13976</name>
</gene>
<organism evidence="1 2">
    <name type="scientific">Trifolium pratense</name>
    <name type="common">Red clover</name>
    <dbReference type="NCBI Taxonomy" id="57577"/>
    <lineage>
        <taxon>Eukaryota</taxon>
        <taxon>Viridiplantae</taxon>
        <taxon>Streptophyta</taxon>
        <taxon>Embryophyta</taxon>
        <taxon>Tracheophyta</taxon>
        <taxon>Spermatophyta</taxon>
        <taxon>Magnoliopsida</taxon>
        <taxon>eudicotyledons</taxon>
        <taxon>Gunneridae</taxon>
        <taxon>Pentapetalae</taxon>
        <taxon>rosids</taxon>
        <taxon>fabids</taxon>
        <taxon>Fabales</taxon>
        <taxon>Fabaceae</taxon>
        <taxon>Papilionoideae</taxon>
        <taxon>50 kb inversion clade</taxon>
        <taxon>NPAAA clade</taxon>
        <taxon>Hologalegina</taxon>
        <taxon>IRL clade</taxon>
        <taxon>Trifolieae</taxon>
        <taxon>Trifolium</taxon>
    </lineage>
</organism>
<accession>A0ACB0JM13</accession>
<keyword evidence="2" id="KW-1185">Reference proteome</keyword>
<dbReference type="EMBL" id="CASHSV030000055">
    <property type="protein sequence ID" value="CAJ2645030.1"/>
    <property type="molecule type" value="Genomic_DNA"/>
</dbReference>
<evidence type="ECO:0000313" key="2">
    <source>
        <dbReference type="Proteomes" id="UP001177021"/>
    </source>
</evidence>
<comment type="caution">
    <text evidence="1">The sequence shown here is derived from an EMBL/GenBank/DDBJ whole genome shotgun (WGS) entry which is preliminary data.</text>
</comment>
<reference evidence="1" key="1">
    <citation type="submission" date="2023-10" db="EMBL/GenBank/DDBJ databases">
        <authorList>
            <person name="Rodriguez Cubillos JULIANA M."/>
            <person name="De Vega J."/>
        </authorList>
    </citation>
    <scope>NUCLEOTIDE SEQUENCE</scope>
</reference>
<protein>
    <submittedName>
        <fullName evidence="1">Uncharacterized protein</fullName>
    </submittedName>
</protein>
<evidence type="ECO:0000313" key="1">
    <source>
        <dbReference type="EMBL" id="CAJ2645030.1"/>
    </source>
</evidence>
<name>A0ACB0JM13_TRIPR</name>